<dbReference type="HOGENOM" id="CLU_025711_3_1_0"/>
<dbReference type="GO" id="GO:0016646">
    <property type="term" value="F:oxidoreductase activity, acting on the CH-NH group of donors, NAD or NADP as acceptor"/>
    <property type="evidence" value="ECO:0007669"/>
    <property type="project" value="TreeGrafter"/>
</dbReference>
<evidence type="ECO:0000313" key="2">
    <source>
        <dbReference type="EMBL" id="ACZ09643.1"/>
    </source>
</evidence>
<dbReference type="eggNOG" id="COG2910">
    <property type="taxonomic scope" value="Bacteria"/>
</dbReference>
<dbReference type="Proteomes" id="UP000000845">
    <property type="component" value="Chromosome"/>
</dbReference>
<proteinExistence type="predicted"/>
<protein>
    <submittedName>
        <fullName evidence="2">NAD-dependent epimerase/dehydratase</fullName>
    </submittedName>
</protein>
<evidence type="ECO:0000259" key="1">
    <source>
        <dbReference type="Pfam" id="PF13460"/>
    </source>
</evidence>
<dbReference type="STRING" id="526218.Sterm_2799"/>
<dbReference type="InterPro" id="IPR016040">
    <property type="entry name" value="NAD(P)-bd_dom"/>
</dbReference>
<gene>
    <name evidence="2" type="ordered locus">Sterm_2799</name>
</gene>
<dbReference type="EMBL" id="CP001739">
    <property type="protein sequence ID" value="ACZ09643.1"/>
    <property type="molecule type" value="Genomic_DNA"/>
</dbReference>
<accession>D1AMR9</accession>
<dbReference type="RefSeq" id="WP_012862237.1">
    <property type="nucleotide sequence ID" value="NC_013517.1"/>
</dbReference>
<dbReference type="CDD" id="cd05244">
    <property type="entry name" value="BVR-B_like_SDR_a"/>
    <property type="match status" value="1"/>
</dbReference>
<dbReference type="InterPro" id="IPR051606">
    <property type="entry name" value="Polyketide_Oxido-like"/>
</dbReference>
<dbReference type="Gene3D" id="3.40.50.720">
    <property type="entry name" value="NAD(P)-binding Rossmann-like Domain"/>
    <property type="match status" value="1"/>
</dbReference>
<dbReference type="KEGG" id="str:Sterm_2799"/>
<organism evidence="2 3">
    <name type="scientific">Sebaldella termitidis (strain ATCC 33386 / NCTC 11300)</name>
    <dbReference type="NCBI Taxonomy" id="526218"/>
    <lineage>
        <taxon>Bacteria</taxon>
        <taxon>Fusobacteriati</taxon>
        <taxon>Fusobacteriota</taxon>
        <taxon>Fusobacteriia</taxon>
        <taxon>Fusobacteriales</taxon>
        <taxon>Leptotrichiaceae</taxon>
        <taxon>Sebaldella</taxon>
    </lineage>
</organism>
<dbReference type="SUPFAM" id="SSF51735">
    <property type="entry name" value="NAD(P)-binding Rossmann-fold domains"/>
    <property type="match status" value="1"/>
</dbReference>
<reference evidence="3" key="1">
    <citation type="submission" date="2009-09" db="EMBL/GenBank/DDBJ databases">
        <title>The complete chromosome of Sebaldella termitidis ATCC 33386.</title>
        <authorList>
            <consortium name="US DOE Joint Genome Institute (JGI-PGF)"/>
            <person name="Lucas S."/>
            <person name="Copeland A."/>
            <person name="Lapidus A."/>
            <person name="Glavina del Rio T."/>
            <person name="Dalin E."/>
            <person name="Tice H."/>
            <person name="Bruce D."/>
            <person name="Goodwin L."/>
            <person name="Pitluck S."/>
            <person name="Kyrpides N."/>
            <person name="Mavromatis K."/>
            <person name="Ivanova N."/>
            <person name="Mikhailova N."/>
            <person name="Sims D."/>
            <person name="Meincke L."/>
            <person name="Brettin T."/>
            <person name="Detter J.C."/>
            <person name="Han C."/>
            <person name="Larimer F."/>
            <person name="Land M."/>
            <person name="Hauser L."/>
            <person name="Markowitz V."/>
            <person name="Cheng J.F."/>
            <person name="Hugenholtz P."/>
            <person name="Woyke T."/>
            <person name="Wu D."/>
            <person name="Eisen J.A."/>
        </authorList>
    </citation>
    <scope>NUCLEOTIDE SEQUENCE [LARGE SCALE GENOMIC DNA]</scope>
    <source>
        <strain evidence="3">ATCC 33386 / NCTC 11300</strain>
    </source>
</reference>
<dbReference type="PANTHER" id="PTHR43355:SF2">
    <property type="entry name" value="FLAVIN REDUCTASE (NADPH)"/>
    <property type="match status" value="1"/>
</dbReference>
<keyword evidence="3" id="KW-1185">Reference proteome</keyword>
<feature type="domain" description="NAD(P)-binding" evidence="1">
    <location>
        <begin position="7"/>
        <end position="204"/>
    </location>
</feature>
<name>D1AMR9_SEBTE</name>
<dbReference type="Pfam" id="PF13460">
    <property type="entry name" value="NAD_binding_10"/>
    <property type="match status" value="1"/>
</dbReference>
<reference evidence="2 3" key="2">
    <citation type="journal article" date="2010" name="Stand. Genomic Sci.">
        <title>Complete genome sequence of Sebaldella termitidis type strain (NCTC 11300).</title>
        <authorList>
            <person name="Harmon-Smith M."/>
            <person name="Celia L."/>
            <person name="Chertkov O."/>
            <person name="Lapidus A."/>
            <person name="Copeland A."/>
            <person name="Glavina Del Rio T."/>
            <person name="Nolan M."/>
            <person name="Lucas S."/>
            <person name="Tice H."/>
            <person name="Cheng J.F."/>
            <person name="Han C."/>
            <person name="Detter J.C."/>
            <person name="Bruce D."/>
            <person name="Goodwin L."/>
            <person name="Pitluck S."/>
            <person name="Pati A."/>
            <person name="Liolios K."/>
            <person name="Ivanova N."/>
            <person name="Mavromatis K."/>
            <person name="Mikhailova N."/>
            <person name="Chen A."/>
            <person name="Palaniappan K."/>
            <person name="Land M."/>
            <person name="Hauser L."/>
            <person name="Chang Y.J."/>
            <person name="Jeffries C.D."/>
            <person name="Brettin T."/>
            <person name="Goker M."/>
            <person name="Beck B."/>
            <person name="Bristow J."/>
            <person name="Eisen J.A."/>
            <person name="Markowitz V."/>
            <person name="Hugenholtz P."/>
            <person name="Kyrpides N.C."/>
            <person name="Klenk H.P."/>
            <person name="Chen F."/>
        </authorList>
    </citation>
    <scope>NUCLEOTIDE SEQUENCE [LARGE SCALE GENOMIC DNA]</scope>
    <source>
        <strain evidence="3">ATCC 33386 / NCTC 11300</strain>
    </source>
</reference>
<sequence length="215" mass="23736">MKIILIGSTGFVGSHILEEALERGHEVHAILRDINKMTKTHPNLFLIKADVMEEAELEDIFNTGYDAVISAYNPGWSNPDIYNDFILGYKSILNALNDAKLKRIIIIGGAGSLIMNGSKLIDDNKFPKAIYNGAKAASDLLDILYAEEDSLDWTMISPAINLIDGKRTNTFKLGKDSPVFNSENESVISVQDLAAAAINELEKPEHIRERFTLGS</sequence>
<evidence type="ECO:0000313" key="3">
    <source>
        <dbReference type="Proteomes" id="UP000000845"/>
    </source>
</evidence>
<dbReference type="AlphaFoldDB" id="D1AMR9"/>
<dbReference type="PANTHER" id="PTHR43355">
    <property type="entry name" value="FLAVIN REDUCTASE (NADPH)"/>
    <property type="match status" value="1"/>
</dbReference>
<dbReference type="InterPro" id="IPR036291">
    <property type="entry name" value="NAD(P)-bd_dom_sf"/>
</dbReference>